<accession>A0A2G6KLM9</accession>
<feature type="transmembrane region" description="Helical" evidence="4">
    <location>
        <begin position="13"/>
        <end position="33"/>
    </location>
</feature>
<gene>
    <name evidence="6" type="ORF">CSA56_00100</name>
</gene>
<protein>
    <recommendedName>
        <fullName evidence="5">Major facilitator superfamily (MFS) profile domain-containing protein</fullName>
    </recommendedName>
</protein>
<evidence type="ECO:0000313" key="7">
    <source>
        <dbReference type="Proteomes" id="UP000230821"/>
    </source>
</evidence>
<dbReference type="PROSITE" id="PS50850">
    <property type="entry name" value="MFS"/>
    <property type="match status" value="1"/>
</dbReference>
<feature type="transmembrane region" description="Helical" evidence="4">
    <location>
        <begin position="45"/>
        <end position="78"/>
    </location>
</feature>
<dbReference type="EMBL" id="PDSK01000004">
    <property type="protein sequence ID" value="PIE36554.1"/>
    <property type="molecule type" value="Genomic_DNA"/>
</dbReference>
<keyword evidence="2 4" id="KW-1133">Transmembrane helix</keyword>
<keyword evidence="3 4" id="KW-0472">Membrane</keyword>
<evidence type="ECO:0000313" key="6">
    <source>
        <dbReference type="EMBL" id="PIE36554.1"/>
    </source>
</evidence>
<dbReference type="InterPro" id="IPR020846">
    <property type="entry name" value="MFS_dom"/>
</dbReference>
<evidence type="ECO:0000259" key="5">
    <source>
        <dbReference type="PROSITE" id="PS50850"/>
    </source>
</evidence>
<feature type="domain" description="Major facilitator superfamily (MFS) profile" evidence="5">
    <location>
        <begin position="1"/>
        <end position="79"/>
    </location>
</feature>
<dbReference type="Gene3D" id="1.20.1250.20">
    <property type="entry name" value="MFS general substrate transporter like domains"/>
    <property type="match status" value="1"/>
</dbReference>
<evidence type="ECO:0000256" key="3">
    <source>
        <dbReference type="ARBA" id="ARBA00023136"/>
    </source>
</evidence>
<evidence type="ECO:0000256" key="4">
    <source>
        <dbReference type="SAM" id="Phobius"/>
    </source>
</evidence>
<keyword evidence="1 4" id="KW-0812">Transmembrane</keyword>
<sequence>MPVLAKRLGATDVLQSTLVTLSIAVIVTGNAAATAIVHRIGPHRLVYAGFVSMVIGIGIASIAFNLPLVFVALFFIGLA</sequence>
<dbReference type="GO" id="GO:0022857">
    <property type="term" value="F:transmembrane transporter activity"/>
    <property type="evidence" value="ECO:0007669"/>
    <property type="project" value="InterPro"/>
</dbReference>
<reference evidence="6 7" key="1">
    <citation type="submission" date="2017-10" db="EMBL/GenBank/DDBJ databases">
        <title>Novel microbial diversity and functional potential in the marine mammal oral microbiome.</title>
        <authorList>
            <person name="Dudek N.K."/>
            <person name="Sun C.L."/>
            <person name="Burstein D."/>
            <person name="Kantor R.S."/>
            <person name="Aliaga Goltsman D.S."/>
            <person name="Bik E.M."/>
            <person name="Thomas B.C."/>
            <person name="Banfield J.F."/>
            <person name="Relman D.A."/>
        </authorList>
    </citation>
    <scope>NUCLEOTIDE SEQUENCE [LARGE SCALE GENOMIC DNA]</scope>
    <source>
        <strain evidence="6">DOLJORAL78_47_16</strain>
    </source>
</reference>
<dbReference type="InterPro" id="IPR036259">
    <property type="entry name" value="MFS_trans_sf"/>
</dbReference>
<name>A0A2G6KLM9_9BACT</name>
<proteinExistence type="predicted"/>
<dbReference type="SUPFAM" id="SSF103473">
    <property type="entry name" value="MFS general substrate transporter"/>
    <property type="match status" value="1"/>
</dbReference>
<evidence type="ECO:0000256" key="2">
    <source>
        <dbReference type="ARBA" id="ARBA00022989"/>
    </source>
</evidence>
<dbReference type="Proteomes" id="UP000230821">
    <property type="component" value="Unassembled WGS sequence"/>
</dbReference>
<comment type="caution">
    <text evidence="6">The sequence shown here is derived from an EMBL/GenBank/DDBJ whole genome shotgun (WGS) entry which is preliminary data.</text>
</comment>
<organism evidence="6 7">
    <name type="scientific">candidate division KSB3 bacterium</name>
    <dbReference type="NCBI Taxonomy" id="2044937"/>
    <lineage>
        <taxon>Bacteria</taxon>
        <taxon>candidate division KSB3</taxon>
    </lineage>
</organism>
<dbReference type="AlphaFoldDB" id="A0A2G6KLM9"/>
<evidence type="ECO:0000256" key="1">
    <source>
        <dbReference type="ARBA" id="ARBA00022692"/>
    </source>
</evidence>